<dbReference type="EMBL" id="JARKIE010000013">
    <property type="protein sequence ID" value="KAJ7703212.1"/>
    <property type="molecule type" value="Genomic_DNA"/>
</dbReference>
<evidence type="ECO:0000313" key="3">
    <source>
        <dbReference type="Proteomes" id="UP001221757"/>
    </source>
</evidence>
<feature type="region of interest" description="Disordered" evidence="1">
    <location>
        <begin position="423"/>
        <end position="466"/>
    </location>
</feature>
<proteinExistence type="predicted"/>
<feature type="compositionally biased region" description="Acidic residues" evidence="1">
    <location>
        <begin position="456"/>
        <end position="466"/>
    </location>
</feature>
<dbReference type="Proteomes" id="UP001221757">
    <property type="component" value="Unassembled WGS sequence"/>
</dbReference>
<reference evidence="2" key="1">
    <citation type="submission" date="2023-03" db="EMBL/GenBank/DDBJ databases">
        <title>Massive genome expansion in bonnet fungi (Mycena s.s.) driven by repeated elements and novel gene families across ecological guilds.</title>
        <authorList>
            <consortium name="Lawrence Berkeley National Laboratory"/>
            <person name="Harder C.B."/>
            <person name="Miyauchi S."/>
            <person name="Viragh M."/>
            <person name="Kuo A."/>
            <person name="Thoen E."/>
            <person name="Andreopoulos B."/>
            <person name="Lu D."/>
            <person name="Skrede I."/>
            <person name="Drula E."/>
            <person name="Henrissat B."/>
            <person name="Morin E."/>
            <person name="Kohler A."/>
            <person name="Barry K."/>
            <person name="LaButti K."/>
            <person name="Morin E."/>
            <person name="Salamov A."/>
            <person name="Lipzen A."/>
            <person name="Mereny Z."/>
            <person name="Hegedus B."/>
            <person name="Baldrian P."/>
            <person name="Stursova M."/>
            <person name="Weitz H."/>
            <person name="Taylor A."/>
            <person name="Grigoriev I.V."/>
            <person name="Nagy L.G."/>
            <person name="Martin F."/>
            <person name="Kauserud H."/>
        </authorList>
    </citation>
    <scope>NUCLEOTIDE SEQUENCE</scope>
    <source>
        <strain evidence="2">CBHHK067</strain>
    </source>
</reference>
<sequence length="466" mass="51509">MSRRLFSEFLDDSDSRSVVSAATQDFVKRRKTSGLNSRFDRMCQTMNVTHRPPARKRAGSTSSASGSSVPKTPIDNYDEFHREAKLGPDFSVIKMGTSSIPRSKKARNFAGVFPWDQDSSSDTNEPPPPAVPLPAWLATTFSTLTTKHPLRLLLPRRTESEPTPSPAKPVRDVEVEDDNPFSFHVSPPQSSHTSASADREAEHIDDDNRLHSPHTVPLARVLLNQLHSQEPAFVNSAPSFTSPPHSTPIANHLTYPAENTDPFYHNEHNHNGSSSPTHSAYNDIYATPAPRPVYFNSPTEDPSDSDPLEPSYELDSLDFRWEPFIQKAGNEQAHTPARRLAPVIDDYYYEIQMEPEGEDDEDGQLCASINLEPMSMERCVSPGPFSFAPPRDFSVAAESSQQTPTTPDRSVAQFFAPAPGIFISPLRNTEAPTSPRVVQSAQAVDDPKGSQTSNDSIEEWDDAVAD</sequence>
<feature type="compositionally biased region" description="Polar residues" evidence="1">
    <location>
        <begin position="187"/>
        <end position="196"/>
    </location>
</feature>
<gene>
    <name evidence="2" type="ORF">B0H17DRAFT_1194421</name>
</gene>
<evidence type="ECO:0000256" key="1">
    <source>
        <dbReference type="SAM" id="MobiDB-lite"/>
    </source>
</evidence>
<keyword evidence="3" id="KW-1185">Reference proteome</keyword>
<protein>
    <submittedName>
        <fullName evidence="2">Uncharacterized protein</fullName>
    </submittedName>
</protein>
<feature type="region of interest" description="Disordered" evidence="1">
    <location>
        <begin position="290"/>
        <end position="310"/>
    </location>
</feature>
<comment type="caution">
    <text evidence="2">The sequence shown here is derived from an EMBL/GenBank/DDBJ whole genome shotgun (WGS) entry which is preliminary data.</text>
</comment>
<feature type="compositionally biased region" description="Low complexity" evidence="1">
    <location>
        <begin position="59"/>
        <end position="73"/>
    </location>
</feature>
<organism evidence="2 3">
    <name type="scientific">Mycena rosella</name>
    <name type="common">Pink bonnet</name>
    <name type="synonym">Agaricus rosellus</name>
    <dbReference type="NCBI Taxonomy" id="1033263"/>
    <lineage>
        <taxon>Eukaryota</taxon>
        <taxon>Fungi</taxon>
        <taxon>Dikarya</taxon>
        <taxon>Basidiomycota</taxon>
        <taxon>Agaricomycotina</taxon>
        <taxon>Agaricomycetes</taxon>
        <taxon>Agaricomycetidae</taxon>
        <taxon>Agaricales</taxon>
        <taxon>Marasmiineae</taxon>
        <taxon>Mycenaceae</taxon>
        <taxon>Mycena</taxon>
    </lineage>
</organism>
<dbReference type="AlphaFoldDB" id="A0AAD7E0M6"/>
<feature type="compositionally biased region" description="Polar residues" evidence="1">
    <location>
        <begin position="426"/>
        <end position="442"/>
    </location>
</feature>
<feature type="region of interest" description="Disordered" evidence="1">
    <location>
        <begin position="46"/>
        <end position="75"/>
    </location>
</feature>
<name>A0AAD7E0M6_MYCRO</name>
<accession>A0AAD7E0M6</accession>
<feature type="region of interest" description="Disordered" evidence="1">
    <location>
        <begin position="153"/>
        <end position="202"/>
    </location>
</feature>
<evidence type="ECO:0000313" key="2">
    <source>
        <dbReference type="EMBL" id="KAJ7703212.1"/>
    </source>
</evidence>